<feature type="compositionally biased region" description="Low complexity" evidence="1">
    <location>
        <begin position="23"/>
        <end position="33"/>
    </location>
</feature>
<evidence type="ECO:0000313" key="3">
    <source>
        <dbReference type="Proteomes" id="UP000188354"/>
    </source>
</evidence>
<feature type="region of interest" description="Disordered" evidence="1">
    <location>
        <begin position="19"/>
        <end position="39"/>
    </location>
</feature>
<dbReference type="STRING" id="3871.A0A4P1QTA6"/>
<dbReference type="Gramene" id="OIV94483">
    <property type="protein sequence ID" value="OIV94483"/>
    <property type="gene ID" value="TanjilG_25545"/>
</dbReference>
<keyword evidence="3" id="KW-1185">Reference proteome</keyword>
<name>A0A4P1QTA6_LUPAN</name>
<reference evidence="2 3" key="1">
    <citation type="journal article" date="2017" name="Plant Biotechnol. J.">
        <title>A comprehensive draft genome sequence for lupin (Lupinus angustifolius), an emerging health food: insights into plant-microbe interactions and legume evolution.</title>
        <authorList>
            <person name="Hane J.K."/>
            <person name="Ming Y."/>
            <person name="Kamphuis L.G."/>
            <person name="Nelson M.N."/>
            <person name="Garg G."/>
            <person name="Atkins C.A."/>
            <person name="Bayer P.E."/>
            <person name="Bravo A."/>
            <person name="Bringans S."/>
            <person name="Cannon S."/>
            <person name="Edwards D."/>
            <person name="Foley R."/>
            <person name="Gao L.L."/>
            <person name="Harrison M.J."/>
            <person name="Huang W."/>
            <person name="Hurgobin B."/>
            <person name="Li S."/>
            <person name="Liu C.W."/>
            <person name="McGrath A."/>
            <person name="Morahan G."/>
            <person name="Murray J."/>
            <person name="Weller J."/>
            <person name="Jian J."/>
            <person name="Singh K.B."/>
        </authorList>
    </citation>
    <scope>NUCLEOTIDE SEQUENCE [LARGE SCALE GENOMIC DNA]</scope>
    <source>
        <strain evidence="3">cv. Tanjil</strain>
        <tissue evidence="2">Whole plant</tissue>
    </source>
</reference>
<proteinExistence type="predicted"/>
<gene>
    <name evidence="2" type="ORF">TanjilG_25545</name>
</gene>
<accession>A0A4P1QTA6</accession>
<dbReference type="PANTHER" id="PTHR34464">
    <property type="entry name" value="OS09G0376300 PROTEIN"/>
    <property type="match status" value="1"/>
</dbReference>
<organism evidence="2 3">
    <name type="scientific">Lupinus angustifolius</name>
    <name type="common">Narrow-leaved blue lupine</name>
    <dbReference type="NCBI Taxonomy" id="3871"/>
    <lineage>
        <taxon>Eukaryota</taxon>
        <taxon>Viridiplantae</taxon>
        <taxon>Streptophyta</taxon>
        <taxon>Embryophyta</taxon>
        <taxon>Tracheophyta</taxon>
        <taxon>Spermatophyta</taxon>
        <taxon>Magnoliopsida</taxon>
        <taxon>eudicotyledons</taxon>
        <taxon>Gunneridae</taxon>
        <taxon>Pentapetalae</taxon>
        <taxon>rosids</taxon>
        <taxon>fabids</taxon>
        <taxon>Fabales</taxon>
        <taxon>Fabaceae</taxon>
        <taxon>Papilionoideae</taxon>
        <taxon>50 kb inversion clade</taxon>
        <taxon>genistoids sensu lato</taxon>
        <taxon>core genistoids</taxon>
        <taxon>Genisteae</taxon>
        <taxon>Lupinus</taxon>
    </lineage>
</organism>
<evidence type="ECO:0000256" key="1">
    <source>
        <dbReference type="SAM" id="MobiDB-lite"/>
    </source>
</evidence>
<dbReference type="EMBL" id="CM007377">
    <property type="protein sequence ID" value="OIV94483.1"/>
    <property type="molecule type" value="Genomic_DNA"/>
</dbReference>
<protein>
    <submittedName>
        <fullName evidence="2">Uncharacterized protein</fullName>
    </submittedName>
</protein>
<evidence type="ECO:0000313" key="2">
    <source>
        <dbReference type="EMBL" id="OIV94483.1"/>
    </source>
</evidence>
<dbReference type="Proteomes" id="UP000188354">
    <property type="component" value="Chromosome LG17"/>
</dbReference>
<dbReference type="AlphaFoldDB" id="A0A4P1QTA6"/>
<sequence length="156" mass="17339">MAVSFTRLSWWLWGSKEKKPIVSNSSPPNSSSSERGRETVKFPLVKGTKITSPSHRKVKRKWQSREERRIDRELDVVLVPSDGGDCLSGSESDDSDWSIGWLEPQGSDFQSDDESDNSFAVLVPCYRPGCKEVEGSNNELLSAIKNLPNALSPGKI</sequence>
<dbReference type="PANTHER" id="PTHR34464:SF3">
    <property type="entry name" value="OS09G0376300 PROTEIN"/>
    <property type="match status" value="1"/>
</dbReference>